<dbReference type="InterPro" id="IPR012617">
    <property type="entry name" value="AATF_C"/>
</dbReference>
<accession>A0A2C6L979</accession>
<dbReference type="Proteomes" id="UP000221165">
    <property type="component" value="Unassembled WGS sequence"/>
</dbReference>
<feature type="compositionally biased region" description="Polar residues" evidence="1">
    <location>
        <begin position="1"/>
        <end position="12"/>
    </location>
</feature>
<dbReference type="Pfam" id="PF08164">
    <property type="entry name" value="TRAUB"/>
    <property type="match status" value="1"/>
</dbReference>
<evidence type="ECO:0000313" key="4">
    <source>
        <dbReference type="Proteomes" id="UP000221165"/>
    </source>
</evidence>
<dbReference type="PANTHER" id="PTHR15565:SF0">
    <property type="entry name" value="PROTEIN AATF"/>
    <property type="match status" value="1"/>
</dbReference>
<gene>
    <name evidence="3" type="ORF">CSUI_002152</name>
</gene>
<feature type="compositionally biased region" description="Basic and acidic residues" evidence="1">
    <location>
        <begin position="61"/>
        <end position="70"/>
    </location>
</feature>
<sequence>MDLRSLQGSVFSRGSLPIADEEEEDEEEEEFDTCEEDDSKQEDSWECRRRRWRRMQMELARDGEDAKVGEGGEEEEDRERRISRKKRKTEMGVWSDVVDALWYRKAKRLCLEKIDAWHATVDPRSQSFKALSQPPSLQLQHAMTTQYSRLLPRSLHSAHLPPPSSSSPSSSSTSPKDSLSARQKQEQTQVHSHCHIVGCDLLQWMWRTRREEIEEEERDEEEKKEDPPRHYYYDDGDFYLELLKQVVKQGGALDSGDALEKEKSLLKIRNKLNRTRTDVDRRASKGRKIRYQPIEKLQNLVAAIPWQPNLDVLPGAGDPTIVDKLMSQLFANE</sequence>
<evidence type="ECO:0000259" key="2">
    <source>
        <dbReference type="Pfam" id="PF08164"/>
    </source>
</evidence>
<organism evidence="3 4">
    <name type="scientific">Cystoisospora suis</name>
    <dbReference type="NCBI Taxonomy" id="483139"/>
    <lineage>
        <taxon>Eukaryota</taxon>
        <taxon>Sar</taxon>
        <taxon>Alveolata</taxon>
        <taxon>Apicomplexa</taxon>
        <taxon>Conoidasida</taxon>
        <taxon>Coccidia</taxon>
        <taxon>Eucoccidiorida</taxon>
        <taxon>Eimeriorina</taxon>
        <taxon>Sarcocystidae</taxon>
        <taxon>Cystoisospora</taxon>
    </lineage>
</organism>
<comment type="caution">
    <text evidence="3">The sequence shown here is derived from an EMBL/GenBank/DDBJ whole genome shotgun (WGS) entry which is preliminary data.</text>
</comment>
<feature type="region of interest" description="Disordered" evidence="1">
    <location>
        <begin position="61"/>
        <end position="86"/>
    </location>
</feature>
<name>A0A2C6L979_9APIC</name>
<feature type="domain" description="Apoptosis-antagonizing transcription factor C-terminal" evidence="2">
    <location>
        <begin position="239"/>
        <end position="307"/>
    </location>
</feature>
<evidence type="ECO:0000313" key="3">
    <source>
        <dbReference type="EMBL" id="PHJ23998.1"/>
    </source>
</evidence>
<proteinExistence type="predicted"/>
<dbReference type="AlphaFoldDB" id="A0A2C6L979"/>
<dbReference type="RefSeq" id="XP_067925672.1">
    <property type="nucleotide sequence ID" value="XM_068062354.1"/>
</dbReference>
<dbReference type="VEuPathDB" id="ToxoDB:CSUI_002152"/>
<dbReference type="OrthoDB" id="5783963at2759"/>
<feature type="compositionally biased region" description="Acidic residues" evidence="1">
    <location>
        <begin position="19"/>
        <end position="40"/>
    </location>
</feature>
<dbReference type="GO" id="GO:0005730">
    <property type="term" value="C:nucleolus"/>
    <property type="evidence" value="ECO:0007669"/>
    <property type="project" value="TreeGrafter"/>
</dbReference>
<keyword evidence="4" id="KW-1185">Reference proteome</keyword>
<protein>
    <submittedName>
        <fullName evidence="3">Apoptosis antagonizing transcription factor</fullName>
    </submittedName>
</protein>
<reference evidence="3 4" key="1">
    <citation type="journal article" date="2017" name="Int. J. Parasitol.">
        <title>The genome of the protozoan parasite Cystoisospora suis and a reverse vaccinology approach to identify vaccine candidates.</title>
        <authorList>
            <person name="Palmieri N."/>
            <person name="Shrestha A."/>
            <person name="Ruttkowski B."/>
            <person name="Beck T."/>
            <person name="Vogl C."/>
            <person name="Tomley F."/>
            <person name="Blake D.P."/>
            <person name="Joachim A."/>
        </authorList>
    </citation>
    <scope>NUCLEOTIDE SEQUENCE [LARGE SCALE GENOMIC DNA]</scope>
    <source>
        <strain evidence="3 4">Wien I</strain>
    </source>
</reference>
<feature type="region of interest" description="Disordered" evidence="1">
    <location>
        <begin position="1"/>
        <end position="45"/>
    </location>
</feature>
<dbReference type="PANTHER" id="PTHR15565">
    <property type="entry name" value="AATF PROTEIN APOPTOSIS ANTAGONIZING TRANSCRIPTION FACTOR"/>
    <property type="match status" value="1"/>
</dbReference>
<feature type="compositionally biased region" description="Low complexity" evidence="1">
    <location>
        <begin position="166"/>
        <end position="180"/>
    </location>
</feature>
<dbReference type="EMBL" id="MIGC01000896">
    <property type="protein sequence ID" value="PHJ23998.1"/>
    <property type="molecule type" value="Genomic_DNA"/>
</dbReference>
<feature type="region of interest" description="Disordered" evidence="1">
    <location>
        <begin position="155"/>
        <end position="189"/>
    </location>
</feature>
<dbReference type="InterPro" id="IPR039223">
    <property type="entry name" value="AATF/Bfr2"/>
</dbReference>
<evidence type="ECO:0000256" key="1">
    <source>
        <dbReference type="SAM" id="MobiDB-lite"/>
    </source>
</evidence>
<dbReference type="GeneID" id="94425565"/>